<evidence type="ECO:0000313" key="12">
    <source>
        <dbReference type="EMBL" id="QPG77089.1"/>
    </source>
</evidence>
<keyword evidence="6" id="KW-0564">Palmitate</keyword>
<protein>
    <recommendedName>
        <fullName evidence="10">Palmitoyltransferase</fullName>
        <ecNumber evidence="10">2.3.1.225</ecNumber>
    </recommendedName>
</protein>
<dbReference type="GO" id="GO:0006612">
    <property type="term" value="P:protein targeting to membrane"/>
    <property type="evidence" value="ECO:0007669"/>
    <property type="project" value="TreeGrafter"/>
</dbReference>
<dbReference type="Pfam" id="PF01529">
    <property type="entry name" value="DHHC"/>
    <property type="match status" value="1"/>
</dbReference>
<feature type="transmembrane region" description="Helical" evidence="10">
    <location>
        <begin position="5"/>
        <end position="23"/>
    </location>
</feature>
<accession>A0A875SC80</accession>
<dbReference type="InterPro" id="IPR039859">
    <property type="entry name" value="PFA4/ZDH16/20/ERF2-like"/>
</dbReference>
<keyword evidence="4 10" id="KW-1133">Transmembrane helix</keyword>
<evidence type="ECO:0000256" key="9">
    <source>
        <dbReference type="ARBA" id="ARBA00048048"/>
    </source>
</evidence>
<dbReference type="PANTHER" id="PTHR22883">
    <property type="entry name" value="ZINC FINGER DHHC DOMAIN CONTAINING PROTEIN"/>
    <property type="match status" value="1"/>
</dbReference>
<dbReference type="EC" id="2.3.1.225" evidence="10"/>
<dbReference type="GO" id="GO:0019706">
    <property type="term" value="F:protein-cysteine S-palmitoyltransferase activity"/>
    <property type="evidence" value="ECO:0007669"/>
    <property type="project" value="UniProtKB-EC"/>
</dbReference>
<keyword evidence="5 10" id="KW-0472">Membrane</keyword>
<keyword evidence="3 10" id="KW-0812">Transmembrane</keyword>
<dbReference type="Proteomes" id="UP000662931">
    <property type="component" value="Chromosome 4"/>
</dbReference>
<gene>
    <name evidence="12" type="ORF">FOA43_004488</name>
</gene>
<dbReference type="KEGG" id="bnn:FOA43_004488"/>
<dbReference type="InterPro" id="IPR001594">
    <property type="entry name" value="Palmitoyltrfase_DHHC"/>
</dbReference>
<keyword evidence="8 10" id="KW-0012">Acyltransferase</keyword>
<evidence type="ECO:0000256" key="10">
    <source>
        <dbReference type="RuleBase" id="RU079119"/>
    </source>
</evidence>
<reference evidence="12" key="1">
    <citation type="submission" date="2020-10" db="EMBL/GenBank/DDBJ databases">
        <authorList>
            <person name="Roach M.J.R."/>
        </authorList>
    </citation>
    <scope>NUCLEOTIDE SEQUENCE</scope>
    <source>
        <strain evidence="12">CBS 1945</strain>
    </source>
</reference>
<sequence>MGFTLIVLLVVIFALLAFIILFGELPSYQGTIVSYSHHLIVKTIYNEIILDRIRALDDRYFQGSILHVCGAIGWLGGWIVPCFYLIVIGECIDLFFKHPYRQLVHYQDSWSNQLVPLIIPSLLVNFASFGLAVFADPGKLPPQNLIDLTKINSIFPYDELIYGSGTECRTCRQLKPARSKHCSICDKCILMFDHHCIWLNNDVGYYNYRYFFIFLCSICWILIYGGILCLISLHVYLINEQIPPEIAAEFSIKRYWHVIIRTNVTNRVTGVLLLLCTFLLPVVIAFLGEHIWLIYIGVTTNETAKWDYVKDLVSNDLLFRMDTVNDDHTYLILERQGSWNRPSEFSKLKDGTECSDFGNSDLVKITSWKDMTNVYDQGFVRNFKMRMLPQSVLKNVK</sequence>
<dbReference type="GO" id="GO:0005794">
    <property type="term" value="C:Golgi apparatus"/>
    <property type="evidence" value="ECO:0007669"/>
    <property type="project" value="TreeGrafter"/>
</dbReference>
<evidence type="ECO:0000256" key="2">
    <source>
        <dbReference type="ARBA" id="ARBA00022679"/>
    </source>
</evidence>
<dbReference type="GeneID" id="62197888"/>
<name>A0A875SC80_EENNA</name>
<evidence type="ECO:0000256" key="7">
    <source>
        <dbReference type="ARBA" id="ARBA00023288"/>
    </source>
</evidence>
<keyword evidence="2 10" id="KW-0808">Transferase</keyword>
<dbReference type="RefSeq" id="XP_038780654.1">
    <property type="nucleotide sequence ID" value="XM_038924726.1"/>
</dbReference>
<dbReference type="OrthoDB" id="9909019at2759"/>
<comment type="domain">
    <text evidence="10">The DHHC domain is required for palmitoyltransferase activity.</text>
</comment>
<comment type="subcellular location">
    <subcellularLocation>
        <location evidence="1">Membrane</location>
        <topology evidence="1">Multi-pass membrane protein</topology>
    </subcellularLocation>
</comment>
<dbReference type="EMBL" id="CP064815">
    <property type="protein sequence ID" value="QPG77089.1"/>
    <property type="molecule type" value="Genomic_DNA"/>
</dbReference>
<evidence type="ECO:0000256" key="4">
    <source>
        <dbReference type="ARBA" id="ARBA00022989"/>
    </source>
</evidence>
<dbReference type="PANTHER" id="PTHR22883:SF488">
    <property type="entry name" value="PALMITOYLTRANSFERASE"/>
    <property type="match status" value="1"/>
</dbReference>
<dbReference type="PROSITE" id="PS50216">
    <property type="entry name" value="DHHC"/>
    <property type="match status" value="1"/>
</dbReference>
<evidence type="ECO:0000256" key="3">
    <source>
        <dbReference type="ARBA" id="ARBA00022692"/>
    </source>
</evidence>
<evidence type="ECO:0000256" key="8">
    <source>
        <dbReference type="ARBA" id="ARBA00023315"/>
    </source>
</evidence>
<feature type="domain" description="Palmitoyltransferase DHHC" evidence="11">
    <location>
        <begin position="167"/>
        <end position="306"/>
    </location>
</feature>
<dbReference type="AlphaFoldDB" id="A0A875SC80"/>
<feature type="transmembrane region" description="Helical" evidence="10">
    <location>
        <begin position="271"/>
        <end position="295"/>
    </location>
</feature>
<feature type="transmembrane region" description="Helical" evidence="10">
    <location>
        <begin position="117"/>
        <end position="135"/>
    </location>
</feature>
<comment type="catalytic activity">
    <reaction evidence="9 10">
        <text>L-cysteinyl-[protein] + hexadecanoyl-CoA = S-hexadecanoyl-L-cysteinyl-[protein] + CoA</text>
        <dbReference type="Rhea" id="RHEA:36683"/>
        <dbReference type="Rhea" id="RHEA-COMP:10131"/>
        <dbReference type="Rhea" id="RHEA-COMP:11032"/>
        <dbReference type="ChEBI" id="CHEBI:29950"/>
        <dbReference type="ChEBI" id="CHEBI:57287"/>
        <dbReference type="ChEBI" id="CHEBI:57379"/>
        <dbReference type="ChEBI" id="CHEBI:74151"/>
        <dbReference type="EC" id="2.3.1.225"/>
    </reaction>
</comment>
<organism evidence="12 13">
    <name type="scientific">Eeniella nana</name>
    <name type="common">Yeast</name>
    <name type="synonym">Brettanomyces nanus</name>
    <dbReference type="NCBI Taxonomy" id="13502"/>
    <lineage>
        <taxon>Eukaryota</taxon>
        <taxon>Fungi</taxon>
        <taxon>Dikarya</taxon>
        <taxon>Ascomycota</taxon>
        <taxon>Saccharomycotina</taxon>
        <taxon>Pichiomycetes</taxon>
        <taxon>Pichiales</taxon>
        <taxon>Pichiaceae</taxon>
        <taxon>Brettanomyces</taxon>
    </lineage>
</organism>
<feature type="transmembrane region" description="Helical" evidence="10">
    <location>
        <begin position="210"/>
        <end position="237"/>
    </location>
</feature>
<feature type="transmembrane region" description="Helical" evidence="10">
    <location>
        <begin position="71"/>
        <end position="96"/>
    </location>
</feature>
<comment type="similarity">
    <text evidence="10">Belongs to the DHHC palmitoyltransferase family.</text>
</comment>
<dbReference type="GO" id="GO:0016020">
    <property type="term" value="C:membrane"/>
    <property type="evidence" value="ECO:0007669"/>
    <property type="project" value="UniProtKB-SubCell"/>
</dbReference>
<evidence type="ECO:0000256" key="5">
    <source>
        <dbReference type="ARBA" id="ARBA00023136"/>
    </source>
</evidence>
<evidence type="ECO:0000256" key="6">
    <source>
        <dbReference type="ARBA" id="ARBA00023139"/>
    </source>
</evidence>
<proteinExistence type="inferred from homology"/>
<dbReference type="GO" id="GO:0005783">
    <property type="term" value="C:endoplasmic reticulum"/>
    <property type="evidence" value="ECO:0007669"/>
    <property type="project" value="TreeGrafter"/>
</dbReference>
<keyword evidence="13" id="KW-1185">Reference proteome</keyword>
<evidence type="ECO:0000259" key="11">
    <source>
        <dbReference type="Pfam" id="PF01529"/>
    </source>
</evidence>
<keyword evidence="7" id="KW-0449">Lipoprotein</keyword>
<evidence type="ECO:0000313" key="13">
    <source>
        <dbReference type="Proteomes" id="UP000662931"/>
    </source>
</evidence>
<evidence type="ECO:0000256" key="1">
    <source>
        <dbReference type="ARBA" id="ARBA00004141"/>
    </source>
</evidence>